<dbReference type="InterPro" id="IPR027417">
    <property type="entry name" value="P-loop_NTPase"/>
</dbReference>
<dbReference type="GO" id="GO:0031295">
    <property type="term" value="P:T cell costimulation"/>
    <property type="evidence" value="ECO:0007669"/>
    <property type="project" value="TreeGrafter"/>
</dbReference>
<dbReference type="SMART" id="SM00406">
    <property type="entry name" value="IGv"/>
    <property type="match status" value="1"/>
</dbReference>
<dbReference type="Proteomes" id="UP000694580">
    <property type="component" value="Chromosome 3"/>
</dbReference>
<dbReference type="InterPro" id="IPR036179">
    <property type="entry name" value="Ig-like_dom_sf"/>
</dbReference>
<gene>
    <name evidence="13" type="primary">EME1</name>
</gene>
<dbReference type="Pfam" id="PF07686">
    <property type="entry name" value="V-set"/>
    <property type="match status" value="1"/>
</dbReference>
<organism evidence="13 14">
    <name type="scientific">Denticeps clupeoides</name>
    <name type="common">denticle herring</name>
    <dbReference type="NCBI Taxonomy" id="299321"/>
    <lineage>
        <taxon>Eukaryota</taxon>
        <taxon>Metazoa</taxon>
        <taxon>Chordata</taxon>
        <taxon>Craniata</taxon>
        <taxon>Vertebrata</taxon>
        <taxon>Euteleostomi</taxon>
        <taxon>Actinopterygii</taxon>
        <taxon>Neopterygii</taxon>
        <taxon>Teleostei</taxon>
        <taxon>Clupei</taxon>
        <taxon>Clupeiformes</taxon>
        <taxon>Denticipitoidei</taxon>
        <taxon>Denticipitidae</taxon>
        <taxon>Denticeps</taxon>
    </lineage>
</organism>
<dbReference type="PROSITE" id="PS50835">
    <property type="entry name" value="IG_LIKE"/>
    <property type="match status" value="2"/>
</dbReference>
<evidence type="ECO:0000313" key="13">
    <source>
        <dbReference type="Ensembl" id="ENSDCDP00010049513.1"/>
    </source>
</evidence>
<reference evidence="13 14" key="1">
    <citation type="submission" date="2020-06" db="EMBL/GenBank/DDBJ databases">
        <authorList>
            <consortium name="Wellcome Sanger Institute Data Sharing"/>
        </authorList>
    </citation>
    <scope>NUCLEOTIDE SEQUENCE [LARGE SCALE GENOMIC DNA]</scope>
</reference>
<evidence type="ECO:0000256" key="3">
    <source>
        <dbReference type="ARBA" id="ARBA00022692"/>
    </source>
</evidence>
<reference evidence="13" key="2">
    <citation type="submission" date="2025-08" db="UniProtKB">
        <authorList>
            <consortium name="Ensembl"/>
        </authorList>
    </citation>
    <scope>IDENTIFICATION</scope>
</reference>
<dbReference type="GO" id="GO:0042130">
    <property type="term" value="P:negative regulation of T cell proliferation"/>
    <property type="evidence" value="ECO:0007669"/>
    <property type="project" value="TreeGrafter"/>
</dbReference>
<dbReference type="InterPro" id="IPR007110">
    <property type="entry name" value="Ig-like_dom"/>
</dbReference>
<feature type="transmembrane region" description="Helical" evidence="11">
    <location>
        <begin position="33"/>
        <end position="52"/>
    </location>
</feature>
<dbReference type="InterPro" id="IPR013783">
    <property type="entry name" value="Ig-like_fold"/>
</dbReference>
<keyword evidence="7" id="KW-1015">Disulfide bond</keyword>
<evidence type="ECO:0000256" key="4">
    <source>
        <dbReference type="ARBA" id="ARBA00022729"/>
    </source>
</evidence>
<name>A0AAY4DVV2_9TELE</name>
<dbReference type="SMART" id="SM00409">
    <property type="entry name" value="IG"/>
    <property type="match status" value="1"/>
</dbReference>
<evidence type="ECO:0000256" key="7">
    <source>
        <dbReference type="ARBA" id="ARBA00023157"/>
    </source>
</evidence>
<dbReference type="PANTHER" id="PTHR25466">
    <property type="entry name" value="T-LYMPHOCYTE ACTIVATION ANTIGEN"/>
    <property type="match status" value="1"/>
</dbReference>
<dbReference type="InterPro" id="IPR007111">
    <property type="entry name" value="NACHT_NTPase"/>
</dbReference>
<dbReference type="GO" id="GO:0009897">
    <property type="term" value="C:external side of plasma membrane"/>
    <property type="evidence" value="ECO:0007669"/>
    <property type="project" value="TreeGrafter"/>
</dbReference>
<comment type="subcellular location">
    <subcellularLocation>
        <location evidence="1">Cell membrane</location>
        <topology evidence="1">Single-pass type I membrane protein</topology>
    </subcellularLocation>
</comment>
<evidence type="ECO:0000259" key="12">
    <source>
        <dbReference type="PROSITE" id="PS50835"/>
    </source>
</evidence>
<evidence type="ECO:0000256" key="5">
    <source>
        <dbReference type="ARBA" id="ARBA00022989"/>
    </source>
</evidence>
<accession>A0AAY4DVV2</accession>
<keyword evidence="3 11" id="KW-0812">Transmembrane</keyword>
<feature type="domain" description="Ig-like" evidence="12">
    <location>
        <begin position="176"/>
        <end position="255"/>
    </location>
</feature>
<protein>
    <recommendedName>
        <fullName evidence="12">Ig-like domain-containing protein</fullName>
    </recommendedName>
</protein>
<feature type="transmembrane region" description="Helical" evidence="11">
    <location>
        <begin position="265"/>
        <end position="289"/>
    </location>
</feature>
<keyword evidence="10" id="KW-0393">Immunoglobulin domain</keyword>
<dbReference type="PANTHER" id="PTHR25466:SF3">
    <property type="entry name" value="PROGRAMMED CELL DEATH 1 LIGAND 1"/>
    <property type="match status" value="1"/>
</dbReference>
<dbReference type="Pfam" id="PF22705">
    <property type="entry name" value="C2-set_3"/>
    <property type="match status" value="1"/>
</dbReference>
<keyword evidence="8" id="KW-0675">Receptor</keyword>
<dbReference type="SUPFAM" id="SSF48726">
    <property type="entry name" value="Immunoglobulin"/>
    <property type="match status" value="2"/>
</dbReference>
<feature type="domain" description="Ig-like" evidence="12">
    <location>
        <begin position="47"/>
        <end position="162"/>
    </location>
</feature>
<dbReference type="InterPro" id="IPR051713">
    <property type="entry name" value="T-cell_Activation_Regulation"/>
</dbReference>
<keyword evidence="6 11" id="KW-0472">Membrane</keyword>
<sequence length="524" mass="58500">MHDSAVAVAVAVANRLKMTRSLRLQRAGQMDRVFFSILHIFIWSGISALFTVEVESPLYEGQFQHDVKMVCRYPPGNGDPTVIWRRIRPSPEMEVFRLQNGREDDRFQDKWFRGRVQLVKEDLRVGRAALLLSDLNINDTGVYQCLIETGEADVAQTSLTVKAAYTAIKRSVRSVGDGLFQLSCESHGYPNATVAWKEEKSDKRSITLRSDTTAVAAADHRFNVTSSVVVKRAADASYTCTFLQHALPNPSATFTGADLPSRSSVLSASVVASLIAIVAIISAAAFLYWKLKGAKVKKLQSPRILTADKVCDPSFACLPTQEFSLYDEVFKDKMEMLRVALKKHYTNSFRDKTAEHGFFPEEVFSHLFHTRDGQPVDPCQVLPASGETVVLEGNPGGKTFIAQHLALSWAQDRNWHLFTAHFQLVVLVACEQAKGNLLQQVISDLTVDTGLAAEDLLILLMETADSLLILDGYTEGCEETDEWLHSFMRNSPKCGLLITACQGQCQNLERRSEKVMFLHKNLHR</sequence>
<evidence type="ECO:0000313" key="14">
    <source>
        <dbReference type="Proteomes" id="UP000694580"/>
    </source>
</evidence>
<evidence type="ECO:0000256" key="9">
    <source>
        <dbReference type="ARBA" id="ARBA00023180"/>
    </source>
</evidence>
<keyword evidence="4" id="KW-0732">Signal</keyword>
<reference evidence="13" key="3">
    <citation type="submission" date="2025-09" db="UniProtKB">
        <authorList>
            <consortium name="Ensembl"/>
        </authorList>
    </citation>
    <scope>IDENTIFICATION</scope>
</reference>
<dbReference type="InterPro" id="IPR013106">
    <property type="entry name" value="Ig_V-set"/>
</dbReference>
<keyword evidence="9" id="KW-0325">Glycoprotein</keyword>
<keyword evidence="5 11" id="KW-1133">Transmembrane helix</keyword>
<keyword evidence="2" id="KW-1003">Cell membrane</keyword>
<dbReference type="InterPro" id="IPR053896">
    <property type="entry name" value="BTN3A2-like_Ig-C"/>
</dbReference>
<dbReference type="AlphaFoldDB" id="A0AAY4DVV2"/>
<proteinExistence type="predicted"/>
<evidence type="ECO:0000256" key="8">
    <source>
        <dbReference type="ARBA" id="ARBA00023170"/>
    </source>
</evidence>
<dbReference type="Gene3D" id="3.40.50.300">
    <property type="entry name" value="P-loop containing nucleotide triphosphate hydrolases"/>
    <property type="match status" value="1"/>
</dbReference>
<dbReference type="GO" id="GO:0071222">
    <property type="term" value="P:cellular response to lipopolysaccharide"/>
    <property type="evidence" value="ECO:0007669"/>
    <property type="project" value="TreeGrafter"/>
</dbReference>
<evidence type="ECO:0000256" key="2">
    <source>
        <dbReference type="ARBA" id="ARBA00022475"/>
    </source>
</evidence>
<dbReference type="Gene3D" id="2.60.40.10">
    <property type="entry name" value="Immunoglobulins"/>
    <property type="match status" value="2"/>
</dbReference>
<evidence type="ECO:0000256" key="1">
    <source>
        <dbReference type="ARBA" id="ARBA00004251"/>
    </source>
</evidence>
<dbReference type="InterPro" id="IPR003599">
    <property type="entry name" value="Ig_sub"/>
</dbReference>
<dbReference type="GO" id="GO:0042102">
    <property type="term" value="P:positive regulation of T cell proliferation"/>
    <property type="evidence" value="ECO:0007669"/>
    <property type="project" value="TreeGrafter"/>
</dbReference>
<keyword evidence="14" id="KW-1185">Reference proteome</keyword>
<evidence type="ECO:0000256" key="10">
    <source>
        <dbReference type="ARBA" id="ARBA00023319"/>
    </source>
</evidence>
<evidence type="ECO:0000256" key="6">
    <source>
        <dbReference type="ARBA" id="ARBA00023136"/>
    </source>
</evidence>
<dbReference type="Ensembl" id="ENSDCDT00010059919.1">
    <property type="protein sequence ID" value="ENSDCDP00010049513.1"/>
    <property type="gene ID" value="ENSDCDG00010029621.1"/>
</dbReference>
<dbReference type="GO" id="GO:0007166">
    <property type="term" value="P:cell surface receptor signaling pathway"/>
    <property type="evidence" value="ECO:0007669"/>
    <property type="project" value="TreeGrafter"/>
</dbReference>
<dbReference type="GO" id="GO:0006955">
    <property type="term" value="P:immune response"/>
    <property type="evidence" value="ECO:0007669"/>
    <property type="project" value="TreeGrafter"/>
</dbReference>
<dbReference type="Pfam" id="PF05729">
    <property type="entry name" value="NACHT"/>
    <property type="match status" value="1"/>
</dbReference>
<evidence type="ECO:0000256" key="11">
    <source>
        <dbReference type="SAM" id="Phobius"/>
    </source>
</evidence>
<dbReference type="GeneTree" id="ENSGT00940000154641"/>